<keyword evidence="4" id="KW-1185">Reference proteome</keyword>
<evidence type="ECO:0000313" key="4">
    <source>
        <dbReference type="Proteomes" id="UP001500266"/>
    </source>
</evidence>
<name>A0ABP7YAF7_9ACTN</name>
<keyword evidence="2" id="KW-0472">Membrane</keyword>
<proteinExistence type="predicted"/>
<dbReference type="EMBL" id="BAABDO010000012">
    <property type="protein sequence ID" value="GAA4133175.1"/>
    <property type="molecule type" value="Genomic_DNA"/>
</dbReference>
<organism evidence="3 4">
    <name type="scientific">Actinomadura keratinilytica</name>
    <dbReference type="NCBI Taxonomy" id="547461"/>
    <lineage>
        <taxon>Bacteria</taxon>
        <taxon>Bacillati</taxon>
        <taxon>Actinomycetota</taxon>
        <taxon>Actinomycetes</taxon>
        <taxon>Streptosporangiales</taxon>
        <taxon>Thermomonosporaceae</taxon>
        <taxon>Actinomadura</taxon>
    </lineage>
</organism>
<evidence type="ECO:0000313" key="3">
    <source>
        <dbReference type="EMBL" id="GAA4133175.1"/>
    </source>
</evidence>
<dbReference type="Proteomes" id="UP001500266">
    <property type="component" value="Unassembled WGS sequence"/>
</dbReference>
<keyword evidence="2" id="KW-0812">Transmembrane</keyword>
<dbReference type="InterPro" id="IPR025341">
    <property type="entry name" value="DUF4247"/>
</dbReference>
<dbReference type="RefSeq" id="WP_345018521.1">
    <property type="nucleotide sequence ID" value="NZ_BAABDO010000012.1"/>
</dbReference>
<evidence type="ECO:0000256" key="1">
    <source>
        <dbReference type="SAM" id="MobiDB-lite"/>
    </source>
</evidence>
<feature type="region of interest" description="Disordered" evidence="1">
    <location>
        <begin position="126"/>
        <end position="147"/>
    </location>
</feature>
<dbReference type="Pfam" id="PF14042">
    <property type="entry name" value="DUF4247"/>
    <property type="match status" value="1"/>
</dbReference>
<keyword evidence="2" id="KW-1133">Transmembrane helix</keyword>
<evidence type="ECO:0000256" key="2">
    <source>
        <dbReference type="SAM" id="Phobius"/>
    </source>
</evidence>
<sequence>MSRRHWVIGGVAAAAIALIVLIAVLVGDGGPRGFIADRYTRVATDTYRSPKPPRTVAHEINAKYKAIDRVDDLDTLGRNGGVFLRYPKLVVGVLPDGTGSRITVDAPTPGYGRYYRHVSSHWSVPGSNGWTSSGRASFRGGGPGSGK</sequence>
<gene>
    <name evidence="3" type="ORF">GCM10022416_13770</name>
</gene>
<reference evidence="4" key="1">
    <citation type="journal article" date="2019" name="Int. J. Syst. Evol. Microbiol.">
        <title>The Global Catalogue of Microorganisms (GCM) 10K type strain sequencing project: providing services to taxonomists for standard genome sequencing and annotation.</title>
        <authorList>
            <consortium name="The Broad Institute Genomics Platform"/>
            <consortium name="The Broad Institute Genome Sequencing Center for Infectious Disease"/>
            <person name="Wu L."/>
            <person name="Ma J."/>
        </authorList>
    </citation>
    <scope>NUCLEOTIDE SEQUENCE [LARGE SCALE GENOMIC DNA]</scope>
    <source>
        <strain evidence="4">JCM 17316</strain>
    </source>
</reference>
<protein>
    <submittedName>
        <fullName evidence="3">DUF4247 domain-containing protein</fullName>
    </submittedName>
</protein>
<feature type="transmembrane region" description="Helical" evidence="2">
    <location>
        <begin position="6"/>
        <end position="26"/>
    </location>
</feature>
<accession>A0ABP7YAF7</accession>
<feature type="compositionally biased region" description="Polar residues" evidence="1">
    <location>
        <begin position="126"/>
        <end position="135"/>
    </location>
</feature>
<comment type="caution">
    <text evidence="3">The sequence shown here is derived from an EMBL/GenBank/DDBJ whole genome shotgun (WGS) entry which is preliminary data.</text>
</comment>